<organism evidence="3 4">
    <name type="scientific">Fusibacter paucivorans</name>
    <dbReference type="NCBI Taxonomy" id="76009"/>
    <lineage>
        <taxon>Bacteria</taxon>
        <taxon>Bacillati</taxon>
        <taxon>Bacillota</taxon>
        <taxon>Clostridia</taxon>
        <taxon>Eubacteriales</taxon>
        <taxon>Eubacteriales Family XII. Incertae Sedis</taxon>
        <taxon>Fusibacter</taxon>
    </lineage>
</organism>
<dbReference type="Proteomes" id="UP000746471">
    <property type="component" value="Unassembled WGS sequence"/>
</dbReference>
<dbReference type="PANTHER" id="PTHR34700:SF4">
    <property type="entry name" value="PHAGE-LIKE ELEMENT PBSX PROTEIN XKDP"/>
    <property type="match status" value="1"/>
</dbReference>
<feature type="domain" description="LysM" evidence="2">
    <location>
        <begin position="188"/>
        <end position="235"/>
    </location>
</feature>
<protein>
    <submittedName>
        <fullName evidence="3">LysM peptidoglycan-binding domain-containing protein</fullName>
    </submittedName>
</protein>
<evidence type="ECO:0000259" key="2">
    <source>
        <dbReference type="PROSITE" id="PS51782"/>
    </source>
</evidence>
<dbReference type="InterPro" id="IPR052196">
    <property type="entry name" value="Bact_Kbp"/>
</dbReference>
<evidence type="ECO:0000256" key="1">
    <source>
        <dbReference type="SAM" id="MobiDB-lite"/>
    </source>
</evidence>
<accession>A0ABS5PRZ7</accession>
<dbReference type="Gene3D" id="3.10.350.10">
    <property type="entry name" value="LysM domain"/>
    <property type="match status" value="1"/>
</dbReference>
<dbReference type="EMBL" id="JAHBCL010000026">
    <property type="protein sequence ID" value="MBS7527846.1"/>
    <property type="molecule type" value="Genomic_DNA"/>
</dbReference>
<dbReference type="RefSeq" id="WP_213237705.1">
    <property type="nucleotide sequence ID" value="NZ_JAHBCL010000026.1"/>
</dbReference>
<dbReference type="CDD" id="cd00118">
    <property type="entry name" value="LysM"/>
    <property type="match status" value="1"/>
</dbReference>
<dbReference type="InterPro" id="IPR036779">
    <property type="entry name" value="LysM_dom_sf"/>
</dbReference>
<evidence type="ECO:0000313" key="4">
    <source>
        <dbReference type="Proteomes" id="UP000746471"/>
    </source>
</evidence>
<name>A0ABS5PRZ7_9FIRM</name>
<evidence type="ECO:0000313" key="3">
    <source>
        <dbReference type="EMBL" id="MBS7527846.1"/>
    </source>
</evidence>
<proteinExistence type="predicted"/>
<dbReference type="SMART" id="SM00257">
    <property type="entry name" value="LysM"/>
    <property type="match status" value="1"/>
</dbReference>
<dbReference type="PANTHER" id="PTHR34700">
    <property type="entry name" value="POTASSIUM BINDING PROTEIN KBP"/>
    <property type="match status" value="1"/>
</dbReference>
<comment type="caution">
    <text evidence="3">The sequence shown here is derived from an EMBL/GenBank/DDBJ whole genome shotgun (WGS) entry which is preliminary data.</text>
</comment>
<dbReference type="Pfam" id="PF01476">
    <property type="entry name" value="LysM"/>
    <property type="match status" value="1"/>
</dbReference>
<feature type="region of interest" description="Disordered" evidence="1">
    <location>
        <begin position="145"/>
        <end position="173"/>
    </location>
</feature>
<dbReference type="SUPFAM" id="SSF54106">
    <property type="entry name" value="LysM domain"/>
    <property type="match status" value="1"/>
</dbReference>
<gene>
    <name evidence="3" type="ORF">KHM83_14270</name>
</gene>
<sequence length="236" mass="26441">MYSVFFGGIRMPVTPSSITTKIKNFNKTFELLGGGEINVLKQPGLSTISFKLFIPHMAYPFVEEPEALQPQNYYLDLFELLKKRSQPFAFAISRLTPNGLPRFTTSSNVSLEAYTIEESAENGLDLWVDISLKIYRKSGFTKLPDPRLNNPSNRDSSTETTSEDGSSDTVNIPADEMNEARIAKEPSKFYTVKAGDTLWAICRKELGNGEKYGEVAKLNGIANPNRIYPGQVIYFE</sequence>
<dbReference type="InterPro" id="IPR018392">
    <property type="entry name" value="LysM"/>
</dbReference>
<dbReference type="PROSITE" id="PS51782">
    <property type="entry name" value="LYSM"/>
    <property type="match status" value="1"/>
</dbReference>
<reference evidence="3 4" key="1">
    <citation type="submission" date="2021-05" db="EMBL/GenBank/DDBJ databases">
        <title>Fusibacter ferrireducens sp. nov., an anaerobic, sulfur- and Fe-reducing bacterium isolated from the mangrove sediment.</title>
        <authorList>
            <person name="Qiu D."/>
        </authorList>
    </citation>
    <scope>NUCLEOTIDE SEQUENCE [LARGE SCALE GENOMIC DNA]</scope>
    <source>
        <strain evidence="3 4">DSM 12116</strain>
    </source>
</reference>
<keyword evidence="4" id="KW-1185">Reference proteome</keyword>